<evidence type="ECO:0000256" key="1">
    <source>
        <dbReference type="SAM" id="Phobius"/>
    </source>
</evidence>
<feature type="transmembrane region" description="Helical" evidence="1">
    <location>
        <begin position="84"/>
        <end position="107"/>
    </location>
</feature>
<keyword evidence="1" id="KW-0472">Membrane</keyword>
<sequence length="278" mass="31211">MDISFWSIIIFIILTIVYFAIPAIGKPQLTLDILNDPTGLTTYYSSIMPRLALYLLAIVVSQFFLNSSYLMTKCGGSIGKNMGAAALFTFIPWILIFGILVVTLMMFPGFKGAFSDVVGYFAISGSANNILSTILIDTDINKAIESTSDPIRQQELKSTAEAIMKICGNKSILINQMNPENFLQVWDLLKPLMVENAYQDIMKKQSLLDLVVLKDNIGEAMWYTYTAILISSIVYYNLATRGCIKDVNQIKQEHDDYIKQQEEAQAKQDLNNQTTYTN</sequence>
<feature type="transmembrane region" description="Helical" evidence="1">
    <location>
        <begin position="51"/>
        <end position="72"/>
    </location>
</feature>
<dbReference type="AlphaFoldDB" id="A0A6C0IT99"/>
<feature type="transmembrane region" description="Helical" evidence="1">
    <location>
        <begin position="5"/>
        <end position="25"/>
    </location>
</feature>
<organism evidence="2">
    <name type="scientific">viral metagenome</name>
    <dbReference type="NCBI Taxonomy" id="1070528"/>
    <lineage>
        <taxon>unclassified sequences</taxon>
        <taxon>metagenomes</taxon>
        <taxon>organismal metagenomes</taxon>
    </lineage>
</organism>
<reference evidence="2" key="1">
    <citation type="journal article" date="2020" name="Nature">
        <title>Giant virus diversity and host interactions through global metagenomics.</title>
        <authorList>
            <person name="Schulz F."/>
            <person name="Roux S."/>
            <person name="Paez-Espino D."/>
            <person name="Jungbluth S."/>
            <person name="Walsh D.A."/>
            <person name="Denef V.J."/>
            <person name="McMahon K.D."/>
            <person name="Konstantinidis K.T."/>
            <person name="Eloe-Fadrosh E.A."/>
            <person name="Kyrpides N.C."/>
            <person name="Woyke T."/>
        </authorList>
    </citation>
    <scope>NUCLEOTIDE SEQUENCE</scope>
    <source>
        <strain evidence="2">GVMAG-M-3300024301-20</strain>
    </source>
</reference>
<name>A0A6C0IT99_9ZZZZ</name>
<keyword evidence="1" id="KW-1133">Transmembrane helix</keyword>
<accession>A0A6C0IT99</accession>
<dbReference type="EMBL" id="MN740246">
    <property type="protein sequence ID" value="QHT95800.1"/>
    <property type="molecule type" value="Genomic_DNA"/>
</dbReference>
<feature type="transmembrane region" description="Helical" evidence="1">
    <location>
        <begin position="220"/>
        <end position="238"/>
    </location>
</feature>
<keyword evidence="1" id="KW-0812">Transmembrane</keyword>
<protein>
    <submittedName>
        <fullName evidence="2">Uncharacterized protein</fullName>
    </submittedName>
</protein>
<evidence type="ECO:0000313" key="2">
    <source>
        <dbReference type="EMBL" id="QHT95800.1"/>
    </source>
</evidence>
<proteinExistence type="predicted"/>